<protein>
    <recommendedName>
        <fullName evidence="2">CxC2-like cysteine cluster KDZ transposase-associated domain-containing protein</fullName>
    </recommendedName>
</protein>
<dbReference type="PANTHER" id="PTHR33096">
    <property type="entry name" value="CXC2 DOMAIN-CONTAINING PROTEIN"/>
    <property type="match status" value="1"/>
</dbReference>
<reference evidence="3" key="1">
    <citation type="submission" date="2019-10" db="EMBL/GenBank/DDBJ databases">
        <authorList>
            <consortium name="DOE Joint Genome Institute"/>
            <person name="Kuo A."/>
            <person name="Miyauchi S."/>
            <person name="Kiss E."/>
            <person name="Drula E."/>
            <person name="Kohler A."/>
            <person name="Sanchez-Garcia M."/>
            <person name="Andreopoulos B."/>
            <person name="Barry K.W."/>
            <person name="Bonito G."/>
            <person name="Buee M."/>
            <person name="Carver A."/>
            <person name="Chen C."/>
            <person name="Cichocki N."/>
            <person name="Clum A."/>
            <person name="Culley D."/>
            <person name="Crous P.W."/>
            <person name="Fauchery L."/>
            <person name="Girlanda M."/>
            <person name="Hayes R."/>
            <person name="Keri Z."/>
            <person name="LaButti K."/>
            <person name="Lipzen A."/>
            <person name="Lombard V."/>
            <person name="Magnuson J."/>
            <person name="Maillard F."/>
            <person name="Morin E."/>
            <person name="Murat C."/>
            <person name="Nolan M."/>
            <person name="Ohm R."/>
            <person name="Pangilinan J."/>
            <person name="Pereira M."/>
            <person name="Perotto S."/>
            <person name="Peter M."/>
            <person name="Riley R."/>
            <person name="Sitrit Y."/>
            <person name="Stielow B."/>
            <person name="Szollosi G."/>
            <person name="Zifcakova L."/>
            <person name="Stursova M."/>
            <person name="Spatafora J.W."/>
            <person name="Tedersoo L."/>
            <person name="Vaario L.-M."/>
            <person name="Yamada A."/>
            <person name="Yan M."/>
            <person name="Wang P."/>
            <person name="Xu J."/>
            <person name="Bruns T."/>
            <person name="Baldrian P."/>
            <person name="Vilgalys R."/>
            <person name="Henrissat B."/>
            <person name="Grigoriev I.V."/>
            <person name="Hibbett D."/>
            <person name="Nagy L.G."/>
            <person name="Martin F.M."/>
        </authorList>
    </citation>
    <scope>NUCLEOTIDE SEQUENCE</scope>
    <source>
        <strain evidence="3">BED1</strain>
    </source>
</reference>
<evidence type="ECO:0000256" key="1">
    <source>
        <dbReference type="SAM" id="MobiDB-lite"/>
    </source>
</evidence>
<proteinExistence type="predicted"/>
<dbReference type="PANTHER" id="PTHR33096:SF1">
    <property type="entry name" value="CXC1-LIKE CYSTEINE CLUSTER ASSOCIATED WITH KDZ TRANSPOSASES DOMAIN-CONTAINING PROTEIN"/>
    <property type="match status" value="1"/>
</dbReference>
<organism evidence="3 4">
    <name type="scientific">Boletus edulis BED1</name>
    <dbReference type="NCBI Taxonomy" id="1328754"/>
    <lineage>
        <taxon>Eukaryota</taxon>
        <taxon>Fungi</taxon>
        <taxon>Dikarya</taxon>
        <taxon>Basidiomycota</taxon>
        <taxon>Agaricomycotina</taxon>
        <taxon>Agaricomycetes</taxon>
        <taxon>Agaricomycetidae</taxon>
        <taxon>Boletales</taxon>
        <taxon>Boletineae</taxon>
        <taxon>Boletaceae</taxon>
        <taxon>Boletoideae</taxon>
        <taxon>Boletus</taxon>
    </lineage>
</organism>
<evidence type="ECO:0000313" key="4">
    <source>
        <dbReference type="Proteomes" id="UP001194468"/>
    </source>
</evidence>
<name>A0AAD4BEA3_BOLED</name>
<dbReference type="AlphaFoldDB" id="A0AAD4BEA3"/>
<dbReference type="Pfam" id="PF18758">
    <property type="entry name" value="KDZ"/>
    <property type="match status" value="1"/>
</dbReference>
<reference evidence="3" key="2">
    <citation type="journal article" date="2020" name="Nat. Commun.">
        <title>Large-scale genome sequencing of mycorrhizal fungi provides insights into the early evolution of symbiotic traits.</title>
        <authorList>
            <person name="Miyauchi S."/>
            <person name="Kiss E."/>
            <person name="Kuo A."/>
            <person name="Drula E."/>
            <person name="Kohler A."/>
            <person name="Sanchez-Garcia M."/>
            <person name="Morin E."/>
            <person name="Andreopoulos B."/>
            <person name="Barry K.W."/>
            <person name="Bonito G."/>
            <person name="Buee M."/>
            <person name="Carver A."/>
            <person name="Chen C."/>
            <person name="Cichocki N."/>
            <person name="Clum A."/>
            <person name="Culley D."/>
            <person name="Crous P.W."/>
            <person name="Fauchery L."/>
            <person name="Girlanda M."/>
            <person name="Hayes R.D."/>
            <person name="Keri Z."/>
            <person name="LaButti K."/>
            <person name="Lipzen A."/>
            <person name="Lombard V."/>
            <person name="Magnuson J."/>
            <person name="Maillard F."/>
            <person name="Murat C."/>
            <person name="Nolan M."/>
            <person name="Ohm R.A."/>
            <person name="Pangilinan J."/>
            <person name="Pereira M.F."/>
            <person name="Perotto S."/>
            <person name="Peter M."/>
            <person name="Pfister S."/>
            <person name="Riley R."/>
            <person name="Sitrit Y."/>
            <person name="Stielow J.B."/>
            <person name="Szollosi G."/>
            <person name="Zifcakova L."/>
            <person name="Stursova M."/>
            <person name="Spatafora J.W."/>
            <person name="Tedersoo L."/>
            <person name="Vaario L.M."/>
            <person name="Yamada A."/>
            <person name="Yan M."/>
            <person name="Wang P."/>
            <person name="Xu J."/>
            <person name="Bruns T."/>
            <person name="Baldrian P."/>
            <person name="Vilgalys R."/>
            <person name="Dunand C."/>
            <person name="Henrissat B."/>
            <person name="Grigoriev I.V."/>
            <person name="Hibbett D."/>
            <person name="Nagy L.G."/>
            <person name="Martin F.M."/>
        </authorList>
    </citation>
    <scope>NUCLEOTIDE SEQUENCE</scope>
    <source>
        <strain evidence="3">BED1</strain>
    </source>
</reference>
<feature type="compositionally biased region" description="Polar residues" evidence="1">
    <location>
        <begin position="57"/>
        <end position="67"/>
    </location>
</feature>
<evidence type="ECO:0000313" key="3">
    <source>
        <dbReference type="EMBL" id="KAF8422292.1"/>
    </source>
</evidence>
<dbReference type="Pfam" id="PF18803">
    <property type="entry name" value="CxC2"/>
    <property type="match status" value="1"/>
</dbReference>
<feature type="region of interest" description="Disordered" evidence="1">
    <location>
        <begin position="45"/>
        <end position="67"/>
    </location>
</feature>
<dbReference type="InterPro" id="IPR040521">
    <property type="entry name" value="KDZ"/>
</dbReference>
<comment type="caution">
    <text evidence="3">The sequence shown here is derived from an EMBL/GenBank/DDBJ whole genome shotgun (WGS) entry which is preliminary data.</text>
</comment>
<dbReference type="InterPro" id="IPR041457">
    <property type="entry name" value="CxC2_KDZ-assoc"/>
</dbReference>
<dbReference type="EMBL" id="WHUW01000129">
    <property type="protein sequence ID" value="KAF8422292.1"/>
    <property type="molecule type" value="Genomic_DNA"/>
</dbReference>
<keyword evidence="4" id="KW-1185">Reference proteome</keyword>
<evidence type="ECO:0000259" key="2">
    <source>
        <dbReference type="Pfam" id="PF18803"/>
    </source>
</evidence>
<accession>A0AAD4BEA3</accession>
<gene>
    <name evidence="3" type="ORF">L210DRAFT_3510000</name>
</gene>
<dbReference type="Proteomes" id="UP001194468">
    <property type="component" value="Unassembled WGS sequence"/>
</dbReference>
<sequence>MPMNHNKRRINPGKVTRVAWITKDTARGPKGQMVRLEGQTAKLSTDLGHSSPVKSFGSPTSPTKPMNLSSSPIKPIGLAAKFSDQQYQDLDDSYVDLSDIRPLRWPVKKTSNSYLLEWLSRKTEFLDALLDMEAPPKPRQCSSCGGDGIYRCSDCFGQPLFCTLCTRNKHRMLPFHRISQWTGSFFEDSSLNLAGFEVHLGHEGKSCPSRAPNKPDLNELPGSGPDEWIDTDEEYIPSNLRAPDHEDYLTIVDTTGIHYLTINYCRCPDSPPAYMQLFRNKLFPATLDQPRTAFTFHVLDDFIRDNLECGTSGSNYFSKLRCITSNIFSHLVPNRYQELLRVSRIWRLLKLLKWKGFGHRNREPKQGELALFCPSCPQPGINCNQTDEEVSSWKYTRTLVMDGNFKAEHMHDKRPEDQIWLMDGLAYMVGRSEYQSYLKATNHPLEVNMDYSLAYAMQYNMKNIVRIINFYDINCAYIKKLRSRVRNSNFIEIPDDVKIIPGIGIWHVHGHQTECFARHGPLFIQGAGWVDGEIIETLWSMLNIVSPSARGMSSPHRQELLDFQMNDSNFMKMIRMSQSLVRKYRKAVRASASASAAFNDLDGTVNDEQRQKWVTQELHAQKNRISNPSAMDIFDVQLQKAPTMQVVELDLLRSVAGGDSFDKSRGQNTTWLSRGLKLEEGQIAFARERCKMGGGQCNEQLALARRADRLCGDISAFLTEARAYFGNGDTDICLSDDGGEGEAVEESADEEEVAEEGIDRERPDQVILPLPSNLSLQRCQGLKMNHLVELELKLRIGQANDALHEIRLALANKDRLFRTQVRHADNYVKKTRAWSKVNSFDTALQLKVTVYRACRIALQNLRADNETLQKYKVLEDADLKMKATASGGNKDARSSRNDHLSWFWSLDVPRDTDRNDWMSEFYRVHWLRSKAVKDRWQEEVELLRAEFEWATNFFQRTAEDWEHRSVRCQNKRLEGQACYAARQSAIYGRLRDQCKVAWEKLNADQTRACSPLEGEVGLVLVKDLTKGEHCLAQSAFHPASRWLVGPGVAEGRGMAKFSQVLRSKQHERKIRMVLCYGALRLEAAAVFLRDCPPAEWPNDWHANWTLDINRYLYTQGLYSVLRPDKPPLRPSCMDKLLQLGPPAERMRGLLREQGWEVDPFGTLRRILPNWQPISPRQPFSLPDPWWYENIPKSEYKQCRRRLLPYIDQVAEEALVFFRGMWTFDEPLPDEAASVKGLSDGLKDFTDELAQNYSELQKVNRAMEEAWFVGLKTAGRQ</sequence>
<feature type="domain" description="CxC2-like cysteine cluster KDZ transposase-associated" evidence="2">
    <location>
        <begin position="245"/>
        <end position="326"/>
    </location>
</feature>